<sequence length="205" mass="23962">MQILYDKKGKHKHVFFKLPEDVVIIPGPDEVWDLNGNLKYVSLGQLMAFQVTEEQVYRILEENWRLALQETKNAWSSLKKFTHLTELENDSEAGLKELLKEMSDELPVGENFSIESLFPETEVQEINQKANDLIKEIMGDVFADLPQDPENLEAWSQDLHRRFFAEEIDRKEKKRQQELKESIGNSIARRLRERGVTPSQDFDQS</sequence>
<dbReference type="Proteomes" id="UP000223913">
    <property type="component" value="Unassembled WGS sequence"/>
</dbReference>
<accession>A0A2D0NCZ0</accession>
<protein>
    <submittedName>
        <fullName evidence="2">Uncharacterized protein</fullName>
    </submittedName>
</protein>
<evidence type="ECO:0000313" key="3">
    <source>
        <dbReference type="Proteomes" id="UP000223913"/>
    </source>
</evidence>
<reference evidence="2 3" key="1">
    <citation type="submission" date="2017-10" db="EMBL/GenBank/DDBJ databases">
        <title>The draft genome sequence of Lewinella nigricans NBRC 102662.</title>
        <authorList>
            <person name="Wang K."/>
        </authorList>
    </citation>
    <scope>NUCLEOTIDE SEQUENCE [LARGE SCALE GENOMIC DNA]</scope>
    <source>
        <strain evidence="2 3">NBRC 102662</strain>
    </source>
</reference>
<proteinExistence type="predicted"/>
<name>A0A2D0NCZ0_FLAN2</name>
<dbReference type="EMBL" id="PDUD01000018">
    <property type="protein sequence ID" value="PHN06355.1"/>
    <property type="molecule type" value="Genomic_DNA"/>
</dbReference>
<dbReference type="AlphaFoldDB" id="A0A2D0NCZ0"/>
<evidence type="ECO:0000256" key="1">
    <source>
        <dbReference type="SAM" id="MobiDB-lite"/>
    </source>
</evidence>
<gene>
    <name evidence="2" type="ORF">CRP01_12355</name>
</gene>
<feature type="region of interest" description="Disordered" evidence="1">
    <location>
        <begin position="173"/>
        <end position="205"/>
    </location>
</feature>
<organism evidence="2 3">
    <name type="scientific">Flavilitoribacter nigricans (strain ATCC 23147 / DSM 23189 / NBRC 102662 / NCIMB 1420 / SS-2)</name>
    <name type="common">Lewinella nigricans</name>
    <dbReference type="NCBI Taxonomy" id="1122177"/>
    <lineage>
        <taxon>Bacteria</taxon>
        <taxon>Pseudomonadati</taxon>
        <taxon>Bacteroidota</taxon>
        <taxon>Saprospiria</taxon>
        <taxon>Saprospirales</taxon>
        <taxon>Lewinellaceae</taxon>
        <taxon>Flavilitoribacter</taxon>
    </lineage>
</organism>
<comment type="caution">
    <text evidence="2">The sequence shown here is derived from an EMBL/GenBank/DDBJ whole genome shotgun (WGS) entry which is preliminary data.</text>
</comment>
<keyword evidence="3" id="KW-1185">Reference proteome</keyword>
<evidence type="ECO:0000313" key="2">
    <source>
        <dbReference type="EMBL" id="PHN06355.1"/>
    </source>
</evidence>